<dbReference type="RefSeq" id="XP_062744695.1">
    <property type="nucleotide sequence ID" value="XM_062883515.1"/>
</dbReference>
<dbReference type="Proteomes" id="UP001323405">
    <property type="component" value="Unassembled WGS sequence"/>
</dbReference>
<reference evidence="1 2" key="1">
    <citation type="journal article" date="2023" name="bioRxiv">
        <title>High-quality genome assemblies of four members of thePodospora anserinaspecies complex.</title>
        <authorList>
            <person name="Ament-Velasquez S.L."/>
            <person name="Vogan A.A."/>
            <person name="Wallerman O."/>
            <person name="Hartmann F."/>
            <person name="Gautier V."/>
            <person name="Silar P."/>
            <person name="Giraud T."/>
            <person name="Johannesson H."/>
        </authorList>
    </citation>
    <scope>NUCLEOTIDE SEQUENCE [LARGE SCALE GENOMIC DNA]</scope>
    <source>
        <strain evidence="1 2">CBS 415.72m</strain>
    </source>
</reference>
<evidence type="ECO:0000313" key="2">
    <source>
        <dbReference type="Proteomes" id="UP001323405"/>
    </source>
</evidence>
<accession>A0ABR0GJ00</accession>
<gene>
    <name evidence="1" type="ORF">QC762_0052970</name>
</gene>
<comment type="caution">
    <text evidence="1">The sequence shown here is derived from an EMBL/GenBank/DDBJ whole genome shotgun (WGS) entry which is preliminary data.</text>
</comment>
<keyword evidence="2" id="KW-1185">Reference proteome</keyword>
<sequence>MLPTLHTLRCNAVNLPSRDPGPTPASRPCLSALAIVAPSTRNTEKPSCSHLEVGPSLRSPTVPTAWTSVDALDVEAVLGLTPARARQPPGTTR</sequence>
<proteinExistence type="predicted"/>
<name>A0ABR0GJ00_9PEZI</name>
<dbReference type="GeneID" id="87903133"/>
<evidence type="ECO:0000313" key="1">
    <source>
        <dbReference type="EMBL" id="KAK4655720.1"/>
    </source>
</evidence>
<organism evidence="1 2">
    <name type="scientific">Podospora pseudocomata</name>
    <dbReference type="NCBI Taxonomy" id="2093779"/>
    <lineage>
        <taxon>Eukaryota</taxon>
        <taxon>Fungi</taxon>
        <taxon>Dikarya</taxon>
        <taxon>Ascomycota</taxon>
        <taxon>Pezizomycotina</taxon>
        <taxon>Sordariomycetes</taxon>
        <taxon>Sordariomycetidae</taxon>
        <taxon>Sordariales</taxon>
        <taxon>Podosporaceae</taxon>
        <taxon>Podospora</taxon>
    </lineage>
</organism>
<dbReference type="EMBL" id="JAFFHA010000005">
    <property type="protein sequence ID" value="KAK4655720.1"/>
    <property type="molecule type" value="Genomic_DNA"/>
</dbReference>
<protein>
    <submittedName>
        <fullName evidence="1">Uncharacterized protein</fullName>
    </submittedName>
</protein>